<dbReference type="STRING" id="305900.GV64_02470"/>
<comment type="subcellular location">
    <subcellularLocation>
        <location evidence="1">Cell membrane</location>
        <topology evidence="1">Multi-pass membrane protein</topology>
    </subcellularLocation>
</comment>
<accession>A0A081K6H7</accession>
<evidence type="ECO:0000256" key="5">
    <source>
        <dbReference type="ARBA" id="ARBA00023136"/>
    </source>
</evidence>
<dbReference type="RefSeq" id="WP_020582640.1">
    <property type="nucleotide sequence ID" value="NZ_JOJP01000001.1"/>
</dbReference>
<sequence>MAELILDVTKNPLVLAGLILLSTYLLEDAAIISAALISIDGFLSPELAFLALFIGIFTGDLGLYGVGRFLGRWSWLDRRIPKEKINSAGEWLKRRAVWTILVVRVVPGLRLPSYVACGFFQYSFVSFSCWVFLASLVWTGVIFMGLYWFGSMFWSELSSLKWLLLLLVIIAILILHRSIKRSIGKDNAEKSQV</sequence>
<dbReference type="GO" id="GO:0005886">
    <property type="term" value="C:plasma membrane"/>
    <property type="evidence" value="ECO:0007669"/>
    <property type="project" value="UniProtKB-SubCell"/>
</dbReference>
<feature type="transmembrane region" description="Helical" evidence="6">
    <location>
        <begin position="49"/>
        <end position="70"/>
    </location>
</feature>
<gene>
    <name evidence="8" type="ORF">GV64_02470</name>
</gene>
<keyword evidence="2" id="KW-1003">Cell membrane</keyword>
<reference evidence="8 9" key="1">
    <citation type="submission" date="2014-06" db="EMBL/GenBank/DDBJ databases">
        <title>Whole Genome Sequences of Three Symbiotic Endozoicomonas Bacteria.</title>
        <authorList>
            <person name="Neave M.J."/>
            <person name="Apprill A."/>
            <person name="Voolstra C.R."/>
        </authorList>
    </citation>
    <scope>NUCLEOTIDE SEQUENCE [LARGE SCALE GENOMIC DNA]</scope>
    <source>
        <strain evidence="8 9">DSM 22380</strain>
    </source>
</reference>
<name>A0A081K6H7_9GAMM</name>
<organism evidence="8 9">
    <name type="scientific">Endozoicomonas elysicola</name>
    <dbReference type="NCBI Taxonomy" id="305900"/>
    <lineage>
        <taxon>Bacteria</taxon>
        <taxon>Pseudomonadati</taxon>
        <taxon>Pseudomonadota</taxon>
        <taxon>Gammaproteobacteria</taxon>
        <taxon>Oceanospirillales</taxon>
        <taxon>Endozoicomonadaceae</taxon>
        <taxon>Endozoicomonas</taxon>
    </lineage>
</organism>
<evidence type="ECO:0000256" key="6">
    <source>
        <dbReference type="SAM" id="Phobius"/>
    </source>
</evidence>
<evidence type="ECO:0000256" key="3">
    <source>
        <dbReference type="ARBA" id="ARBA00022692"/>
    </source>
</evidence>
<evidence type="ECO:0000256" key="1">
    <source>
        <dbReference type="ARBA" id="ARBA00004651"/>
    </source>
</evidence>
<comment type="caution">
    <text evidence="8">The sequence shown here is derived from an EMBL/GenBank/DDBJ whole genome shotgun (WGS) entry which is preliminary data.</text>
</comment>
<dbReference type="InterPro" id="IPR051311">
    <property type="entry name" value="DedA_domain"/>
</dbReference>
<proteinExistence type="predicted"/>
<dbReference type="eggNOG" id="COG0586">
    <property type="taxonomic scope" value="Bacteria"/>
</dbReference>
<protein>
    <recommendedName>
        <fullName evidence="7">VTT domain-containing protein</fullName>
    </recommendedName>
</protein>
<keyword evidence="3 6" id="KW-0812">Transmembrane</keyword>
<dbReference type="Pfam" id="PF09335">
    <property type="entry name" value="VTT_dom"/>
    <property type="match status" value="1"/>
</dbReference>
<evidence type="ECO:0000313" key="9">
    <source>
        <dbReference type="Proteomes" id="UP000027997"/>
    </source>
</evidence>
<evidence type="ECO:0000259" key="7">
    <source>
        <dbReference type="Pfam" id="PF09335"/>
    </source>
</evidence>
<keyword evidence="4 6" id="KW-1133">Transmembrane helix</keyword>
<keyword evidence="9" id="KW-1185">Reference proteome</keyword>
<dbReference type="EMBL" id="JOJP01000001">
    <property type="protein sequence ID" value="KEI69753.1"/>
    <property type="molecule type" value="Genomic_DNA"/>
</dbReference>
<dbReference type="AlphaFoldDB" id="A0A081K6H7"/>
<feature type="domain" description="VTT" evidence="7">
    <location>
        <begin position="42"/>
        <end position="144"/>
    </location>
</feature>
<feature type="transmembrane region" description="Helical" evidence="6">
    <location>
        <begin position="129"/>
        <end position="150"/>
    </location>
</feature>
<feature type="transmembrane region" description="Helical" evidence="6">
    <location>
        <begin position="162"/>
        <end position="179"/>
    </location>
</feature>
<dbReference type="PANTHER" id="PTHR42709">
    <property type="entry name" value="ALKALINE PHOSPHATASE LIKE PROTEIN"/>
    <property type="match status" value="1"/>
</dbReference>
<evidence type="ECO:0000256" key="2">
    <source>
        <dbReference type="ARBA" id="ARBA00022475"/>
    </source>
</evidence>
<keyword evidence="5 6" id="KW-0472">Membrane</keyword>
<evidence type="ECO:0000256" key="4">
    <source>
        <dbReference type="ARBA" id="ARBA00022989"/>
    </source>
</evidence>
<evidence type="ECO:0000313" key="8">
    <source>
        <dbReference type="EMBL" id="KEI69753.1"/>
    </source>
</evidence>
<feature type="transmembrane region" description="Helical" evidence="6">
    <location>
        <begin position="12"/>
        <end position="37"/>
    </location>
</feature>
<dbReference type="Proteomes" id="UP000027997">
    <property type="component" value="Unassembled WGS sequence"/>
</dbReference>
<dbReference type="PANTHER" id="PTHR42709:SF6">
    <property type="entry name" value="UNDECAPRENYL PHOSPHATE TRANSPORTER A"/>
    <property type="match status" value="1"/>
</dbReference>
<dbReference type="InterPro" id="IPR032816">
    <property type="entry name" value="VTT_dom"/>
</dbReference>